<dbReference type="STRING" id="10195.A0A3M7SQK2"/>
<evidence type="ECO:0000313" key="10">
    <source>
        <dbReference type="Proteomes" id="UP000276133"/>
    </source>
</evidence>
<evidence type="ECO:0000256" key="3">
    <source>
        <dbReference type="ARBA" id="ARBA00022679"/>
    </source>
</evidence>
<protein>
    <recommendedName>
        <fullName evidence="2 6">Protein-tyrosine sulfotransferase</fullName>
        <ecNumber evidence="2 6">2.8.2.20</ecNumber>
    </recommendedName>
</protein>
<feature type="domain" description="C2H2-type" evidence="8">
    <location>
        <begin position="347"/>
        <end position="374"/>
    </location>
</feature>
<organism evidence="9 10">
    <name type="scientific">Brachionus plicatilis</name>
    <name type="common">Marine rotifer</name>
    <name type="synonym">Brachionus muelleri</name>
    <dbReference type="NCBI Taxonomy" id="10195"/>
    <lineage>
        <taxon>Eukaryota</taxon>
        <taxon>Metazoa</taxon>
        <taxon>Spiralia</taxon>
        <taxon>Gnathifera</taxon>
        <taxon>Rotifera</taxon>
        <taxon>Eurotatoria</taxon>
        <taxon>Monogononta</taxon>
        <taxon>Pseudotrocha</taxon>
        <taxon>Ploima</taxon>
        <taxon>Brachionidae</taxon>
        <taxon>Brachionus</taxon>
    </lineage>
</organism>
<gene>
    <name evidence="9" type="ORF">BpHYR1_002523</name>
</gene>
<keyword evidence="3 6" id="KW-0808">Transferase</keyword>
<dbReference type="GO" id="GO:0008476">
    <property type="term" value="F:protein-tyrosine sulfotransferase activity"/>
    <property type="evidence" value="ECO:0007669"/>
    <property type="project" value="UniProtKB-EC"/>
</dbReference>
<dbReference type="EC" id="2.8.2.20" evidence="2 6"/>
<dbReference type="PANTHER" id="PTHR12788">
    <property type="entry name" value="PROTEIN-TYROSINE SULFOTRANSFERASE 2"/>
    <property type="match status" value="1"/>
</dbReference>
<feature type="domain" description="C2H2-type" evidence="8">
    <location>
        <begin position="375"/>
        <end position="403"/>
    </location>
</feature>
<accession>A0A3M7SQK2</accession>
<dbReference type="SUPFAM" id="SSF57667">
    <property type="entry name" value="beta-beta-alpha zinc fingers"/>
    <property type="match status" value="2"/>
</dbReference>
<evidence type="ECO:0000313" key="9">
    <source>
        <dbReference type="EMBL" id="RNA38009.1"/>
    </source>
</evidence>
<proteinExistence type="inferred from homology"/>
<evidence type="ECO:0000259" key="8">
    <source>
        <dbReference type="PROSITE" id="PS50157"/>
    </source>
</evidence>
<feature type="compositionally biased region" description="Acidic residues" evidence="7">
    <location>
        <begin position="60"/>
        <end position="77"/>
    </location>
</feature>
<feature type="region of interest" description="Disordered" evidence="7">
    <location>
        <begin position="60"/>
        <end position="94"/>
    </location>
</feature>
<keyword evidence="5" id="KW-0479">Metal-binding</keyword>
<reference evidence="9 10" key="1">
    <citation type="journal article" date="2018" name="Sci. Rep.">
        <title>Genomic signatures of local adaptation to the degree of environmental predictability in rotifers.</title>
        <authorList>
            <person name="Franch-Gras L."/>
            <person name="Hahn C."/>
            <person name="Garcia-Roger E.M."/>
            <person name="Carmona M.J."/>
            <person name="Serra M."/>
            <person name="Gomez A."/>
        </authorList>
    </citation>
    <scope>NUCLEOTIDE SEQUENCE [LARGE SCALE GENOMIC DNA]</scope>
    <source>
        <strain evidence="9">HYR1</strain>
    </source>
</reference>
<evidence type="ECO:0000256" key="6">
    <source>
        <dbReference type="RuleBase" id="RU365018"/>
    </source>
</evidence>
<sequence length="944" mass="109457">MEIAADNSDRTHTSESSNTSDVVDGYLKKYKLDLKLLPNKRMIKLSDLCSVQDHKSDIFDEEEEVQAEDSQDADEADDTKLRKKSRKKREPSLKLQQKLTTQDLELIVSLVRDKQAKVYKADVKKDDYIDKILRIQLENNVLSNGKCEALLKKSIFPKELNSLFDTFINCLCGQDSTTDENGNCKPVLKCLVVDCEFKSFSEAEIMRHIKRHLAQDGYTCPECSHQFASMTNLQRHLKIHAGNLGKEIKCPQCDYKASTITHVKRHMAHKHLERSLPCPHCTFMGATNAELKIHMARKHLELTGKNPLFLPKYLKKDYQCNLCKEQFNDFKEYQTHMYKHTSSSNRFRCTECAYNCKNYSKLKRHMLYHTGARNFECSICGNKFFQMEHLKRHLQSIHNSLELAPGIKSKKCQKTAKMTEKESSSNQISQSFTVLTKSMYKCQKCSFNSEELFDLNQHMIREHLDKLNQDSLNNDSYDFMEEESDSDENNLSDFEDNFDQENFVCFTCSFCDFKTNKKSTLKIHLAKNHSSDVTSPIILNNDCLVNDPKTKFQCGSCNFLLDNLSDFTSHMMNRHKINVYLMEAQNDNSEIQTNATNLSGDKTKLSQKQTFPRVSRHLRANGHPKSMEKIQNGTSVRINPLYLKQFQKVNKTCIEFQEHNEILDDFVNSSDFSNQNSNPKITIDLESQIKHVRDAPLIFIGGFERSGTTLIRAILDVHDSISCGPETKIIPRTILPIKWSLEDPSVKNEILRSQISIESIEEATSLFVYHIMNNHIRRAPRLCVKDPIIIKAFDFLYKVFPYSKFIYMVRNGRGSAYSLSKKFNRPIDFKLFFQMLEYWDTVNEKAYSLCNEIGKQNCRIVKYEDLVNNKEKVLKDLAKFLDIEWQDKLLNHEKFVNDKIIISNAEWSNHQINRSIYTDSLKNWVGKISGYNETPVLTKKLGMH</sequence>
<feature type="domain" description="C2H2-type" evidence="8">
    <location>
        <begin position="318"/>
        <end position="345"/>
    </location>
</feature>
<dbReference type="OrthoDB" id="3561125at2759"/>
<dbReference type="Pfam" id="PF13469">
    <property type="entry name" value="Sulfotransfer_3"/>
    <property type="match status" value="1"/>
</dbReference>
<dbReference type="GO" id="GO:0005794">
    <property type="term" value="C:Golgi apparatus"/>
    <property type="evidence" value="ECO:0007669"/>
    <property type="project" value="TreeGrafter"/>
</dbReference>
<keyword evidence="5" id="KW-0862">Zinc</keyword>
<dbReference type="GO" id="GO:0008270">
    <property type="term" value="F:zinc ion binding"/>
    <property type="evidence" value="ECO:0007669"/>
    <property type="project" value="UniProtKB-KW"/>
</dbReference>
<keyword evidence="5" id="KW-0863">Zinc-finger</keyword>
<dbReference type="Proteomes" id="UP000276133">
    <property type="component" value="Unassembled WGS sequence"/>
</dbReference>
<evidence type="ECO:0000256" key="4">
    <source>
        <dbReference type="ARBA" id="ARBA00048460"/>
    </source>
</evidence>
<name>A0A3M7SQK2_BRAPC</name>
<evidence type="ECO:0000256" key="1">
    <source>
        <dbReference type="ARBA" id="ARBA00009988"/>
    </source>
</evidence>
<comment type="similarity">
    <text evidence="1 6">Belongs to the protein sulfotransferase family.</text>
</comment>
<dbReference type="SMART" id="SM00355">
    <property type="entry name" value="ZnF_C2H2"/>
    <property type="match status" value="10"/>
</dbReference>
<evidence type="ECO:0000256" key="5">
    <source>
        <dbReference type="PROSITE-ProRule" id="PRU00042"/>
    </source>
</evidence>
<dbReference type="SUPFAM" id="SSF52540">
    <property type="entry name" value="P-loop containing nucleoside triphosphate hydrolases"/>
    <property type="match status" value="1"/>
</dbReference>
<comment type="caution">
    <text evidence="9">The sequence shown here is derived from an EMBL/GenBank/DDBJ whole genome shotgun (WGS) entry which is preliminary data.</text>
</comment>
<dbReference type="PROSITE" id="PS00028">
    <property type="entry name" value="ZINC_FINGER_C2H2_1"/>
    <property type="match status" value="5"/>
</dbReference>
<evidence type="ECO:0000256" key="7">
    <source>
        <dbReference type="SAM" id="MobiDB-lite"/>
    </source>
</evidence>
<dbReference type="EMBL" id="REGN01000935">
    <property type="protein sequence ID" value="RNA38009.1"/>
    <property type="molecule type" value="Genomic_DNA"/>
</dbReference>
<comment type="catalytic activity">
    <reaction evidence="4 6">
        <text>L-tyrosyl-[protein] + 3'-phosphoadenylyl sulfate = O-sulfo-L-tyrosine-[protein] + adenosine 3',5'-bisphosphate + H(+)</text>
        <dbReference type="Rhea" id="RHEA:16801"/>
        <dbReference type="Rhea" id="RHEA-COMP:10136"/>
        <dbReference type="Rhea" id="RHEA-COMP:11688"/>
        <dbReference type="ChEBI" id="CHEBI:15378"/>
        <dbReference type="ChEBI" id="CHEBI:46858"/>
        <dbReference type="ChEBI" id="CHEBI:58339"/>
        <dbReference type="ChEBI" id="CHEBI:58343"/>
        <dbReference type="ChEBI" id="CHEBI:65286"/>
        <dbReference type="EC" id="2.8.2.20"/>
    </reaction>
</comment>
<dbReference type="AlphaFoldDB" id="A0A3M7SQK2"/>
<keyword evidence="10" id="KW-1185">Reference proteome</keyword>
<dbReference type="InterPro" id="IPR013087">
    <property type="entry name" value="Znf_C2H2_type"/>
</dbReference>
<dbReference type="Pfam" id="PF00096">
    <property type="entry name" value="zf-C2H2"/>
    <property type="match status" value="2"/>
</dbReference>
<evidence type="ECO:0000256" key="2">
    <source>
        <dbReference type="ARBA" id="ARBA00013262"/>
    </source>
</evidence>
<dbReference type="Gene3D" id="3.30.160.60">
    <property type="entry name" value="Classic Zinc Finger"/>
    <property type="match status" value="5"/>
</dbReference>
<dbReference type="InterPro" id="IPR027417">
    <property type="entry name" value="P-loop_NTPase"/>
</dbReference>
<dbReference type="PROSITE" id="PS50157">
    <property type="entry name" value="ZINC_FINGER_C2H2_2"/>
    <property type="match status" value="4"/>
</dbReference>
<feature type="region of interest" description="Disordered" evidence="7">
    <location>
        <begin position="1"/>
        <end position="20"/>
    </location>
</feature>
<feature type="domain" description="C2H2-type" evidence="8">
    <location>
        <begin position="218"/>
        <end position="245"/>
    </location>
</feature>
<dbReference type="Gene3D" id="3.40.50.300">
    <property type="entry name" value="P-loop containing nucleotide triphosphate hydrolases"/>
    <property type="match status" value="1"/>
</dbReference>
<dbReference type="InterPro" id="IPR036236">
    <property type="entry name" value="Znf_C2H2_sf"/>
</dbReference>
<dbReference type="InterPro" id="IPR026634">
    <property type="entry name" value="TPST-like"/>
</dbReference>
<comment type="function">
    <text evidence="6">Catalyzes the O-sulfation of tyrosine residues within acidic motifs of polypeptides, using 3'-phosphoadenylyl sulfate (PAPS) as cosubstrate.</text>
</comment>
<dbReference type="PANTHER" id="PTHR12788:SF10">
    <property type="entry name" value="PROTEIN-TYROSINE SULFOTRANSFERASE"/>
    <property type="match status" value="1"/>
</dbReference>